<evidence type="ECO:0000313" key="4">
    <source>
        <dbReference type="Proteomes" id="UP000635606"/>
    </source>
</evidence>
<dbReference type="InterPro" id="IPR008910">
    <property type="entry name" value="MSC_TM_helix"/>
</dbReference>
<keyword evidence="2" id="KW-0472">Membrane</keyword>
<dbReference type="AlphaFoldDB" id="A0A8J4E979"/>
<dbReference type="Proteomes" id="UP000635606">
    <property type="component" value="Unassembled WGS sequence"/>
</dbReference>
<keyword evidence="2" id="KW-1133">Transmembrane helix</keyword>
<evidence type="ECO:0000313" key="3">
    <source>
        <dbReference type="EMBL" id="GIJ66028.1"/>
    </source>
</evidence>
<keyword evidence="2" id="KW-0812">Transmembrane</keyword>
<feature type="transmembrane region" description="Helical" evidence="2">
    <location>
        <begin position="23"/>
        <end position="44"/>
    </location>
</feature>
<feature type="transmembrane region" description="Helical" evidence="2">
    <location>
        <begin position="124"/>
        <end position="144"/>
    </location>
</feature>
<protein>
    <submittedName>
        <fullName evidence="3">Uncharacterized protein</fullName>
    </submittedName>
</protein>
<reference evidence="3" key="1">
    <citation type="submission" date="2021-01" db="EMBL/GenBank/DDBJ databases">
        <title>Whole genome shotgun sequence of Virgisporangium ochraceum NBRC 16418.</title>
        <authorList>
            <person name="Komaki H."/>
            <person name="Tamura T."/>
        </authorList>
    </citation>
    <scope>NUCLEOTIDE SEQUENCE</scope>
    <source>
        <strain evidence="3">NBRC 16418</strain>
    </source>
</reference>
<feature type="transmembrane region" description="Helical" evidence="2">
    <location>
        <begin position="156"/>
        <end position="175"/>
    </location>
</feature>
<dbReference type="Gene3D" id="1.10.287.1260">
    <property type="match status" value="1"/>
</dbReference>
<feature type="compositionally biased region" description="Pro residues" evidence="1">
    <location>
        <begin position="291"/>
        <end position="306"/>
    </location>
</feature>
<feature type="transmembrane region" description="Helical" evidence="2">
    <location>
        <begin position="87"/>
        <end position="104"/>
    </location>
</feature>
<dbReference type="EMBL" id="BOPH01000015">
    <property type="protein sequence ID" value="GIJ66028.1"/>
    <property type="molecule type" value="Genomic_DNA"/>
</dbReference>
<dbReference type="Pfam" id="PF05552">
    <property type="entry name" value="MS_channel_1st_1"/>
    <property type="match status" value="2"/>
</dbReference>
<dbReference type="RefSeq" id="WP_203926026.1">
    <property type="nucleotide sequence ID" value="NZ_BOPH01000015.1"/>
</dbReference>
<evidence type="ECO:0000256" key="1">
    <source>
        <dbReference type="SAM" id="MobiDB-lite"/>
    </source>
</evidence>
<name>A0A8J4E979_9ACTN</name>
<evidence type="ECO:0000256" key="2">
    <source>
        <dbReference type="SAM" id="Phobius"/>
    </source>
</evidence>
<comment type="caution">
    <text evidence="3">The sequence shown here is derived from an EMBL/GenBank/DDBJ whole genome shotgun (WGS) entry which is preliminary data.</text>
</comment>
<feature type="region of interest" description="Disordered" evidence="1">
    <location>
        <begin position="280"/>
        <end position="339"/>
    </location>
</feature>
<organism evidence="3 4">
    <name type="scientific">Virgisporangium ochraceum</name>
    <dbReference type="NCBI Taxonomy" id="65505"/>
    <lineage>
        <taxon>Bacteria</taxon>
        <taxon>Bacillati</taxon>
        <taxon>Actinomycetota</taxon>
        <taxon>Actinomycetes</taxon>
        <taxon>Micromonosporales</taxon>
        <taxon>Micromonosporaceae</taxon>
        <taxon>Virgisporangium</taxon>
    </lineage>
</organism>
<keyword evidence="4" id="KW-1185">Reference proteome</keyword>
<feature type="region of interest" description="Disordered" evidence="1">
    <location>
        <begin position="230"/>
        <end position="259"/>
    </location>
</feature>
<proteinExistence type="predicted"/>
<feature type="transmembrane region" description="Helical" evidence="2">
    <location>
        <begin position="187"/>
        <end position="208"/>
    </location>
</feature>
<sequence>MTDIVASSTVDVEGGLSDMLRSFLLFLPKALLFLLILVVGYFVAKLARKLTDKVLERVGFDRWVERGGIRAALARSKYDASDIVAKLVYYAILLFTLQLAFGVWGPNPVSDLISRVVAWLPQAFVAIIIVVIAAAIAAAVKDLVSNALGGLSYGRLLANVAAYFIIGLGVIAALNQIGVATTVTTPVLIAVLATIAGVIIVGVGGGLVRPMQSRWEGWLDRAATESQTIAQHAKAYQASQSAARPVAPAGPAPVPAPERQAPVFATGTATTQPATPIDHLQAVRPSGTPEPTQPVPPPATPAPTQRPAPGATAPGTTAPGATPISDQPTQVIPPTRDPE</sequence>
<accession>A0A8J4E979</accession>
<feature type="compositionally biased region" description="Low complexity" evidence="1">
    <location>
        <begin position="307"/>
        <end position="323"/>
    </location>
</feature>
<gene>
    <name evidence="3" type="ORF">Voc01_009450</name>
</gene>